<evidence type="ECO:0000259" key="5">
    <source>
        <dbReference type="Pfam" id="PF03466"/>
    </source>
</evidence>
<keyword evidence="3" id="KW-0238">DNA-binding</keyword>
<feature type="domain" description="LysR substrate-binding" evidence="5">
    <location>
        <begin position="27"/>
        <end position="226"/>
    </location>
</feature>
<accession>A0A2X4VEJ2</accession>
<keyword evidence="4" id="KW-0804">Transcription</keyword>
<organism evidence="6 7">
    <name type="scientific">Leminorella richardii</name>
    <dbReference type="NCBI Taxonomy" id="158841"/>
    <lineage>
        <taxon>Bacteria</taxon>
        <taxon>Pseudomonadati</taxon>
        <taxon>Pseudomonadota</taxon>
        <taxon>Gammaproteobacteria</taxon>
        <taxon>Enterobacterales</taxon>
        <taxon>Budviciaceae</taxon>
        <taxon>Leminorella</taxon>
    </lineage>
</organism>
<dbReference type="Proteomes" id="UP000249005">
    <property type="component" value="Chromosome 1"/>
</dbReference>
<dbReference type="PANTHER" id="PTHR30346">
    <property type="entry name" value="TRANSCRIPTIONAL DUAL REGULATOR HCAR-RELATED"/>
    <property type="match status" value="1"/>
</dbReference>
<evidence type="ECO:0000256" key="1">
    <source>
        <dbReference type="ARBA" id="ARBA00009437"/>
    </source>
</evidence>
<dbReference type="InterPro" id="IPR005119">
    <property type="entry name" value="LysR_subst-bd"/>
</dbReference>
<evidence type="ECO:0000256" key="4">
    <source>
        <dbReference type="ARBA" id="ARBA00023163"/>
    </source>
</evidence>
<evidence type="ECO:0000313" key="6">
    <source>
        <dbReference type="EMBL" id="SQI43710.1"/>
    </source>
</evidence>
<dbReference type="PANTHER" id="PTHR30346:SF0">
    <property type="entry name" value="HCA OPERON TRANSCRIPTIONAL ACTIVATOR HCAR"/>
    <property type="match status" value="1"/>
</dbReference>
<dbReference type="Gene3D" id="3.40.190.10">
    <property type="entry name" value="Periplasmic binding protein-like II"/>
    <property type="match status" value="2"/>
</dbReference>
<dbReference type="GO" id="GO:0003700">
    <property type="term" value="F:DNA-binding transcription factor activity"/>
    <property type="evidence" value="ECO:0007669"/>
    <property type="project" value="TreeGrafter"/>
</dbReference>
<evidence type="ECO:0000313" key="7">
    <source>
        <dbReference type="Proteomes" id="UP000249005"/>
    </source>
</evidence>
<dbReference type="AlphaFoldDB" id="A0A2X4VEJ2"/>
<dbReference type="EMBL" id="LS483470">
    <property type="protein sequence ID" value="SQI43710.1"/>
    <property type="molecule type" value="Genomic_DNA"/>
</dbReference>
<dbReference type="GO" id="GO:0003677">
    <property type="term" value="F:DNA binding"/>
    <property type="evidence" value="ECO:0007669"/>
    <property type="project" value="UniProtKB-KW"/>
</dbReference>
<keyword evidence="2" id="KW-0805">Transcription regulation</keyword>
<reference evidence="6 7" key="1">
    <citation type="submission" date="2018-06" db="EMBL/GenBank/DDBJ databases">
        <authorList>
            <consortium name="Pathogen Informatics"/>
            <person name="Doyle S."/>
        </authorList>
    </citation>
    <scope>NUCLEOTIDE SEQUENCE [LARGE SCALE GENOMIC DNA]</scope>
    <source>
        <strain evidence="6 7">NCTC12151</strain>
    </source>
</reference>
<evidence type="ECO:0000256" key="2">
    <source>
        <dbReference type="ARBA" id="ARBA00023015"/>
    </source>
</evidence>
<dbReference type="Pfam" id="PF03466">
    <property type="entry name" value="LysR_substrate"/>
    <property type="match status" value="1"/>
</dbReference>
<comment type="similarity">
    <text evidence="1">Belongs to the LysR transcriptional regulatory family.</text>
</comment>
<dbReference type="KEGG" id="lri:NCTC12151_03205"/>
<name>A0A2X4VEJ2_9GAMM</name>
<sequence>MQQAINILELSEQAKQLARKAMEQQVQLIIGFVPCAEVNILPDVLSQLRLQLPASSIELVSVATTQQEEKLLKGEIDVGFMRHPIISDRLNYRVVYREPLMVVMPVDHPLSKELQLKPHHLDGENFIGTDPAHSGALYQIVTDYLAESHSAPHIVQAATNILVTMNLVGMGLGISIVPHYVCHFQSSNVVFRPLPVSAPQIELLMVWHRENDTPALAQMIDLVEEKSAA</sequence>
<dbReference type="GO" id="GO:0032993">
    <property type="term" value="C:protein-DNA complex"/>
    <property type="evidence" value="ECO:0007669"/>
    <property type="project" value="TreeGrafter"/>
</dbReference>
<proteinExistence type="inferred from homology"/>
<evidence type="ECO:0000256" key="3">
    <source>
        <dbReference type="ARBA" id="ARBA00023125"/>
    </source>
</evidence>
<protein>
    <submittedName>
        <fullName evidence="6">Hca operon transcriptional activator</fullName>
    </submittedName>
</protein>
<keyword evidence="7" id="KW-1185">Reference proteome</keyword>
<dbReference type="SUPFAM" id="SSF53850">
    <property type="entry name" value="Periplasmic binding protein-like II"/>
    <property type="match status" value="1"/>
</dbReference>
<gene>
    <name evidence="6" type="primary">hcaR_1</name>
    <name evidence="6" type="ORF">NCTC12151_03205</name>
</gene>